<dbReference type="KEGG" id="cmag:CBW24_00650"/>
<accession>A0A291LW27</accession>
<dbReference type="Gene3D" id="3.30.420.10">
    <property type="entry name" value="Ribonuclease H-like superfamily/Ribonuclease H"/>
    <property type="match status" value="1"/>
</dbReference>
<protein>
    <submittedName>
        <fullName evidence="1">Exonuclease</fullName>
    </submittedName>
</protein>
<sequence length="202" mass="22003">MDHTVIYDCEFLTAEGAPHRFWCGPHDPDPVIAQIGLVKVGLSDTFPILDTLRCHVIPRGRDGARVSLDPLFIRLTGIEEDTITEDGLPLADALAKADDFAQGARLWSWGKDEFNMVAISCYVEGIAPPIPVTRFGNAAGLLLRAGMPYEDIKKTPSNRLSAYYGLDHPELRGHDALDDALSVAHVMRHLLAKGALTGADFA</sequence>
<keyword evidence="1" id="KW-0269">Exonuclease</keyword>
<gene>
    <name evidence="1" type="ORF">CBW24_00650</name>
</gene>
<evidence type="ECO:0000313" key="1">
    <source>
        <dbReference type="EMBL" id="ATI40665.1"/>
    </source>
</evidence>
<dbReference type="GO" id="GO:0003676">
    <property type="term" value="F:nucleic acid binding"/>
    <property type="evidence" value="ECO:0007669"/>
    <property type="project" value="InterPro"/>
</dbReference>
<dbReference type="SUPFAM" id="SSF53098">
    <property type="entry name" value="Ribonuclease H-like"/>
    <property type="match status" value="1"/>
</dbReference>
<keyword evidence="1" id="KW-0378">Hydrolase</keyword>
<dbReference type="AlphaFoldDB" id="A0A291LW27"/>
<dbReference type="OrthoDB" id="7362525at2"/>
<name>A0A291LW27_9RHOB</name>
<dbReference type="InterPro" id="IPR036397">
    <property type="entry name" value="RNaseH_sf"/>
</dbReference>
<organism evidence="1 2">
    <name type="scientific">Pacificitalea manganoxidans</name>
    <dbReference type="NCBI Taxonomy" id="1411902"/>
    <lineage>
        <taxon>Bacteria</taxon>
        <taxon>Pseudomonadati</taxon>
        <taxon>Pseudomonadota</taxon>
        <taxon>Alphaproteobacteria</taxon>
        <taxon>Rhodobacterales</taxon>
        <taxon>Paracoccaceae</taxon>
        <taxon>Pacificitalea</taxon>
    </lineage>
</organism>
<keyword evidence="1" id="KW-0540">Nuclease</keyword>
<dbReference type="RefSeq" id="WP_097372336.1">
    <property type="nucleotide sequence ID" value="NZ_CP021404.1"/>
</dbReference>
<dbReference type="EMBL" id="CP021404">
    <property type="protein sequence ID" value="ATI40665.1"/>
    <property type="molecule type" value="Genomic_DNA"/>
</dbReference>
<reference evidence="1 2" key="1">
    <citation type="submission" date="2017-05" db="EMBL/GenBank/DDBJ databases">
        <title>Comparative genomic and metabolic analysis of manganese-oxidizing mechanisms in Celeribater manganoxidans DY25T: its adaption to the environment of polymetallic nodule.</title>
        <authorList>
            <person name="Wang X."/>
        </authorList>
    </citation>
    <scope>NUCLEOTIDE SEQUENCE [LARGE SCALE GENOMIC DNA]</scope>
    <source>
        <strain evidence="1 2">DY25</strain>
    </source>
</reference>
<dbReference type="GO" id="GO:0004527">
    <property type="term" value="F:exonuclease activity"/>
    <property type="evidence" value="ECO:0007669"/>
    <property type="project" value="UniProtKB-KW"/>
</dbReference>
<proteinExistence type="predicted"/>
<dbReference type="Proteomes" id="UP000219050">
    <property type="component" value="Chromosome"/>
</dbReference>
<dbReference type="InterPro" id="IPR012337">
    <property type="entry name" value="RNaseH-like_sf"/>
</dbReference>
<evidence type="ECO:0000313" key="2">
    <source>
        <dbReference type="Proteomes" id="UP000219050"/>
    </source>
</evidence>
<keyword evidence="2" id="KW-1185">Reference proteome</keyword>